<dbReference type="Pfam" id="PF01740">
    <property type="entry name" value="STAS"/>
    <property type="match status" value="1"/>
</dbReference>
<proteinExistence type="predicted"/>
<reference evidence="3" key="1">
    <citation type="submission" date="2018-08" db="EMBL/GenBank/DDBJ databases">
        <authorList>
            <person name="Liu Z.-W."/>
            <person name="Du Z.-J."/>
        </authorList>
    </citation>
    <scope>NUCLEOTIDE SEQUENCE [LARGE SCALE GENOMIC DNA]</scope>
    <source>
        <strain evidence="3">H4X</strain>
    </source>
</reference>
<name>A0A3D8L6F2_9BACT</name>
<comment type="caution">
    <text evidence="2">The sequence shown here is derived from an EMBL/GenBank/DDBJ whole genome shotgun (WGS) entry which is preliminary data.</text>
</comment>
<feature type="domain" description="STAS" evidence="1">
    <location>
        <begin position="1"/>
        <end position="110"/>
    </location>
</feature>
<evidence type="ECO:0000313" key="2">
    <source>
        <dbReference type="EMBL" id="RDV12981.1"/>
    </source>
</evidence>
<dbReference type="InterPro" id="IPR036513">
    <property type="entry name" value="STAS_dom_sf"/>
</dbReference>
<dbReference type="RefSeq" id="WP_115567790.1">
    <property type="nucleotide sequence ID" value="NZ_QRGR01000031.1"/>
</dbReference>
<accession>A0A3D8L6F2</accession>
<dbReference type="AlphaFoldDB" id="A0A3D8L6F2"/>
<dbReference type="SUPFAM" id="SSF52091">
    <property type="entry name" value="SpoIIaa-like"/>
    <property type="match status" value="1"/>
</dbReference>
<sequence length="116" mass="12927">MSTIVQHMKECSLVLMKGHIEEPDCAFLENVLLAASLSRNKSIWVDCENVTSVSFKALRKLLSLSNEATSEGVNLLFFEMTPSVKKAIKVSRMEAVLHVVPSIADASRYCRNKRKG</sequence>
<dbReference type="Gene3D" id="3.30.750.24">
    <property type="entry name" value="STAS domain"/>
    <property type="match status" value="1"/>
</dbReference>
<evidence type="ECO:0000259" key="1">
    <source>
        <dbReference type="PROSITE" id="PS50801"/>
    </source>
</evidence>
<dbReference type="PROSITE" id="PS50801">
    <property type="entry name" value="STAS"/>
    <property type="match status" value="1"/>
</dbReference>
<dbReference type="OrthoDB" id="885901at2"/>
<keyword evidence="3" id="KW-1185">Reference proteome</keyword>
<dbReference type="Proteomes" id="UP000256708">
    <property type="component" value="Unassembled WGS sequence"/>
</dbReference>
<dbReference type="EMBL" id="QRGR01000031">
    <property type="protein sequence ID" value="RDV12981.1"/>
    <property type="molecule type" value="Genomic_DNA"/>
</dbReference>
<organism evidence="2 3">
    <name type="scientific">Pontibacter diazotrophicus</name>
    <dbReference type="NCBI Taxonomy" id="1400979"/>
    <lineage>
        <taxon>Bacteria</taxon>
        <taxon>Pseudomonadati</taxon>
        <taxon>Bacteroidota</taxon>
        <taxon>Cytophagia</taxon>
        <taxon>Cytophagales</taxon>
        <taxon>Hymenobacteraceae</taxon>
        <taxon>Pontibacter</taxon>
    </lineage>
</organism>
<dbReference type="InterPro" id="IPR002645">
    <property type="entry name" value="STAS_dom"/>
</dbReference>
<protein>
    <submittedName>
        <fullName evidence="2">STAS domain-containing protein</fullName>
    </submittedName>
</protein>
<evidence type="ECO:0000313" key="3">
    <source>
        <dbReference type="Proteomes" id="UP000256708"/>
    </source>
</evidence>
<gene>
    <name evidence="2" type="ORF">DXT99_22200</name>
</gene>